<dbReference type="EMBL" id="JACXAJ010000001">
    <property type="protein sequence ID" value="MBD1395763.1"/>
    <property type="molecule type" value="Genomic_DNA"/>
</dbReference>
<dbReference type="Pfam" id="PF14367">
    <property type="entry name" value="DUF4411"/>
    <property type="match status" value="1"/>
</dbReference>
<dbReference type="PIRSF" id="PIRSF008505">
    <property type="entry name" value="UCP008505"/>
    <property type="match status" value="1"/>
</dbReference>
<reference evidence="1 2" key="1">
    <citation type="submission" date="2020-09" db="EMBL/GenBank/DDBJ databases">
        <title>Genome sequencing and assembly of Pontibacter sp.</title>
        <authorList>
            <person name="Chhetri G."/>
        </authorList>
    </citation>
    <scope>NUCLEOTIDE SEQUENCE [LARGE SCALE GENOMIC DNA]</scope>
    <source>
        <strain evidence="1 2">JH31</strain>
    </source>
</reference>
<name>A0ABR7XBT2_9BACT</name>
<keyword evidence="2" id="KW-1185">Reference proteome</keyword>
<evidence type="ECO:0000313" key="1">
    <source>
        <dbReference type="EMBL" id="MBD1395763.1"/>
    </source>
</evidence>
<dbReference type="Proteomes" id="UP000625551">
    <property type="component" value="Unassembled WGS sequence"/>
</dbReference>
<evidence type="ECO:0000313" key="2">
    <source>
        <dbReference type="Proteomes" id="UP000625551"/>
    </source>
</evidence>
<dbReference type="RefSeq" id="WP_191181927.1">
    <property type="nucleotide sequence ID" value="NZ_JACXAJ010000001.1"/>
</dbReference>
<accession>A0ABR7XBT2</accession>
<proteinExistence type="predicted"/>
<organism evidence="1 2">
    <name type="scientific">Pontibacter aquaedesilientis</name>
    <dbReference type="NCBI Taxonomy" id="2766980"/>
    <lineage>
        <taxon>Bacteria</taxon>
        <taxon>Pseudomonadati</taxon>
        <taxon>Bacteroidota</taxon>
        <taxon>Cytophagia</taxon>
        <taxon>Cytophagales</taxon>
        <taxon>Hymenobacteraceae</taxon>
        <taxon>Pontibacter</taxon>
    </lineage>
</organism>
<comment type="caution">
    <text evidence="1">The sequence shown here is derived from an EMBL/GenBank/DDBJ whole genome shotgun (WGS) entry which is preliminary data.</text>
</comment>
<gene>
    <name evidence="1" type="ORF">H9Q13_01180</name>
</gene>
<sequence>MSVFVVDSNFFIQAHRAAYPFDIFTSFWEKIRQLAVEGKIISIDKVKSELFQNEDALKQWCEQNLPDSFFENTETIITSYSDIVNWAASKSTHYLQKALDEFLDADEADAWLVSYALAKNVTIITHELSQPNRKNKIKIPDVCEPFGIRYTNTIEMLRHLGAQL</sequence>
<dbReference type="InterPro" id="IPR016541">
    <property type="entry name" value="UCP008505"/>
</dbReference>
<protein>
    <submittedName>
        <fullName evidence="1">DUF4411 family protein</fullName>
    </submittedName>
</protein>